<dbReference type="Proteomes" id="UP000546252">
    <property type="component" value="Unassembled WGS sequence"/>
</dbReference>
<dbReference type="InterPro" id="IPR002176">
    <property type="entry name" value="X-over_junc_endoDNase_RuvC"/>
</dbReference>
<protein>
    <recommendedName>
        <fullName evidence="13 14">Crossover junction endodeoxyribonuclease RuvC</fullName>
        <ecNumber evidence="13 14">3.1.21.10</ecNumber>
    </recommendedName>
    <alternativeName>
        <fullName evidence="13">Holliday junction nuclease RuvC</fullName>
    </alternativeName>
    <alternativeName>
        <fullName evidence="13">Holliday junction resolvase RuvC</fullName>
    </alternativeName>
</protein>
<feature type="binding site" evidence="13">
    <location>
        <position position="37"/>
    </location>
    <ligand>
        <name>Mg(2+)</name>
        <dbReference type="ChEBI" id="CHEBI:18420"/>
        <label>1</label>
    </ligand>
</feature>
<keyword evidence="11 13" id="KW-0234">DNA repair</keyword>
<evidence type="ECO:0000256" key="1">
    <source>
        <dbReference type="ARBA" id="ARBA00009518"/>
    </source>
</evidence>
<dbReference type="SUPFAM" id="SSF53098">
    <property type="entry name" value="Ribonuclease H-like"/>
    <property type="match status" value="1"/>
</dbReference>
<dbReference type="GO" id="GO:0005737">
    <property type="term" value="C:cytoplasm"/>
    <property type="evidence" value="ECO:0007669"/>
    <property type="project" value="UniProtKB-SubCell"/>
</dbReference>
<feature type="active site" evidence="13">
    <location>
        <position position="171"/>
    </location>
</feature>
<evidence type="ECO:0000256" key="5">
    <source>
        <dbReference type="ARBA" id="ARBA00022759"/>
    </source>
</evidence>
<dbReference type="GO" id="GO:0048476">
    <property type="term" value="C:Holliday junction resolvase complex"/>
    <property type="evidence" value="ECO:0007669"/>
    <property type="project" value="UniProtKB-UniRule"/>
</dbReference>
<sequence>MATASSPHPGRGSSSPAGFVSGTAGTSRTAQRILGVDPGLTRCGFAVVEMNLNRTGESLHVEVTGTKAAQDLAERILAIQRAAEVLLDRFAPDVLAIERVFAQNNAPTVVATAQASGVIIAAAAARGIPVAWHTPSEVKAAVTDDGNADKQAVARMVQRILKLPGLPTPVDATDAYAVAICHGWRSGIGARFNMSGSTQTHQGAMTALQRAQQAAGSKPVGSTSASASASARSAGSNQGGSKPRSPRGTPSGASLTPAQRAWMEAAKRAR</sequence>
<dbReference type="Pfam" id="PF02075">
    <property type="entry name" value="RuvC"/>
    <property type="match status" value="1"/>
</dbReference>
<dbReference type="InterPro" id="IPR036397">
    <property type="entry name" value="RNaseH_sf"/>
</dbReference>
<reference evidence="16 17" key="1">
    <citation type="submission" date="2020-08" db="EMBL/GenBank/DDBJ databases">
        <title>Sequencing the genomes of 1000 actinobacteria strains.</title>
        <authorList>
            <person name="Klenk H.-P."/>
        </authorList>
    </citation>
    <scope>NUCLEOTIDE SEQUENCE [LARGE SCALE GENOMIC DNA]</scope>
    <source>
        <strain evidence="16 17">DSM 19081</strain>
    </source>
</reference>
<keyword evidence="6 13" id="KW-0227">DNA damage</keyword>
<evidence type="ECO:0000256" key="4">
    <source>
        <dbReference type="ARBA" id="ARBA00022723"/>
    </source>
</evidence>
<dbReference type="GO" id="GO:0008821">
    <property type="term" value="F:crossover junction DNA endonuclease activity"/>
    <property type="evidence" value="ECO:0007669"/>
    <property type="project" value="UniProtKB-UniRule"/>
</dbReference>
<evidence type="ECO:0000256" key="6">
    <source>
        <dbReference type="ARBA" id="ARBA00022763"/>
    </source>
</evidence>
<organism evidence="16 17">
    <name type="scientific">Nesterenkonia jeotgali</name>
    <dbReference type="NCBI Taxonomy" id="317018"/>
    <lineage>
        <taxon>Bacteria</taxon>
        <taxon>Bacillati</taxon>
        <taxon>Actinomycetota</taxon>
        <taxon>Actinomycetes</taxon>
        <taxon>Micrococcales</taxon>
        <taxon>Micrococcaceae</taxon>
        <taxon>Nesterenkonia</taxon>
    </lineage>
</organism>
<dbReference type="HAMAP" id="MF_00034">
    <property type="entry name" value="RuvC"/>
    <property type="match status" value="1"/>
</dbReference>
<dbReference type="PANTHER" id="PTHR30194:SF3">
    <property type="entry name" value="CROSSOVER JUNCTION ENDODEOXYRIBONUCLEASE RUVC"/>
    <property type="match status" value="1"/>
</dbReference>
<dbReference type="GO" id="GO:0006281">
    <property type="term" value="P:DNA repair"/>
    <property type="evidence" value="ECO:0007669"/>
    <property type="project" value="UniProtKB-UniRule"/>
</dbReference>
<evidence type="ECO:0000313" key="17">
    <source>
        <dbReference type="Proteomes" id="UP000546252"/>
    </source>
</evidence>
<comment type="subcellular location">
    <subcellularLocation>
        <location evidence="13">Cytoplasm</location>
    </subcellularLocation>
</comment>
<keyword evidence="5 13" id="KW-0255">Endonuclease</keyword>
<dbReference type="FunFam" id="3.30.420.10:FF:000002">
    <property type="entry name" value="Crossover junction endodeoxyribonuclease RuvC"/>
    <property type="match status" value="1"/>
</dbReference>
<comment type="catalytic activity">
    <reaction evidence="12 13">
        <text>Endonucleolytic cleavage at a junction such as a reciprocal single-stranded crossover between two homologous DNA duplexes (Holliday junction).</text>
        <dbReference type="EC" id="3.1.21.10"/>
    </reaction>
</comment>
<feature type="active site" evidence="13">
    <location>
        <position position="98"/>
    </location>
</feature>
<evidence type="ECO:0000256" key="9">
    <source>
        <dbReference type="ARBA" id="ARBA00023125"/>
    </source>
</evidence>
<dbReference type="AlphaFoldDB" id="A0A839FLG1"/>
<dbReference type="GO" id="GO:0003677">
    <property type="term" value="F:DNA binding"/>
    <property type="evidence" value="ECO:0007669"/>
    <property type="project" value="UniProtKB-KW"/>
</dbReference>
<comment type="cofactor">
    <cofactor evidence="13">
        <name>Mg(2+)</name>
        <dbReference type="ChEBI" id="CHEBI:18420"/>
    </cofactor>
    <text evidence="13">Binds 2 Mg(2+) ion per subunit.</text>
</comment>
<gene>
    <name evidence="13" type="primary">ruvC</name>
    <name evidence="16" type="ORF">HNR24_000609</name>
</gene>
<evidence type="ECO:0000313" key="16">
    <source>
        <dbReference type="EMBL" id="MBA8920676.1"/>
    </source>
</evidence>
<keyword evidence="2 13" id="KW-0963">Cytoplasm</keyword>
<comment type="function">
    <text evidence="13">The RuvA-RuvB-RuvC complex processes Holliday junction (HJ) DNA during genetic recombination and DNA repair. Endonuclease that resolves HJ intermediates. Cleaves cruciform DNA by making single-stranded nicks across the HJ at symmetrical positions within the homologous arms, yielding a 5'-phosphate and a 3'-hydroxyl group; requires a central core of homology in the junction. The consensus cleavage sequence is 5'-(A/T)TT(C/G)-3'. Cleavage occurs on the 3'-side of the TT dinucleotide at the point of strand exchange. HJ branch migration catalyzed by RuvA-RuvB allows RuvC to scan DNA until it finds its consensus sequence, where it cleaves and resolves the cruciform DNA.</text>
</comment>
<dbReference type="PANTHER" id="PTHR30194">
    <property type="entry name" value="CROSSOVER JUNCTION ENDODEOXYRIBONUCLEASE RUVC"/>
    <property type="match status" value="1"/>
</dbReference>
<dbReference type="RefSeq" id="WP_182494979.1">
    <property type="nucleotide sequence ID" value="NZ_BAAAKT010000002.1"/>
</dbReference>
<evidence type="ECO:0000256" key="14">
    <source>
        <dbReference type="NCBIfam" id="TIGR00228"/>
    </source>
</evidence>
<evidence type="ECO:0000256" key="15">
    <source>
        <dbReference type="SAM" id="MobiDB-lite"/>
    </source>
</evidence>
<keyword evidence="3 13" id="KW-0540">Nuclease</keyword>
<dbReference type="EMBL" id="JACJIH010000001">
    <property type="protein sequence ID" value="MBA8920676.1"/>
    <property type="molecule type" value="Genomic_DNA"/>
</dbReference>
<evidence type="ECO:0000256" key="13">
    <source>
        <dbReference type="HAMAP-Rule" id="MF_00034"/>
    </source>
</evidence>
<comment type="similarity">
    <text evidence="1 13">Belongs to the RuvC family.</text>
</comment>
<keyword evidence="10 13" id="KW-0233">DNA recombination</keyword>
<feature type="binding site" evidence="13">
    <location>
        <position position="171"/>
    </location>
    <ligand>
        <name>Mg(2+)</name>
        <dbReference type="ChEBI" id="CHEBI:18420"/>
        <label>1</label>
    </ligand>
</feature>
<evidence type="ECO:0000256" key="8">
    <source>
        <dbReference type="ARBA" id="ARBA00022842"/>
    </source>
</evidence>
<dbReference type="InterPro" id="IPR012337">
    <property type="entry name" value="RNaseH-like_sf"/>
</dbReference>
<evidence type="ECO:0000256" key="10">
    <source>
        <dbReference type="ARBA" id="ARBA00023172"/>
    </source>
</evidence>
<keyword evidence="7 13" id="KW-0378">Hydrolase</keyword>
<comment type="caution">
    <text evidence="16">The sequence shown here is derived from an EMBL/GenBank/DDBJ whole genome shotgun (WGS) entry which is preliminary data.</text>
</comment>
<evidence type="ECO:0000256" key="3">
    <source>
        <dbReference type="ARBA" id="ARBA00022722"/>
    </source>
</evidence>
<feature type="compositionally biased region" description="Low complexity" evidence="15">
    <location>
        <begin position="221"/>
        <end position="241"/>
    </location>
</feature>
<dbReference type="NCBIfam" id="TIGR00228">
    <property type="entry name" value="ruvC"/>
    <property type="match status" value="1"/>
</dbReference>
<evidence type="ECO:0000256" key="11">
    <source>
        <dbReference type="ARBA" id="ARBA00023204"/>
    </source>
</evidence>
<feature type="binding site" evidence="13">
    <location>
        <position position="98"/>
    </location>
    <ligand>
        <name>Mg(2+)</name>
        <dbReference type="ChEBI" id="CHEBI:18420"/>
        <label>2</label>
    </ligand>
</feature>
<feature type="region of interest" description="Disordered" evidence="15">
    <location>
        <begin position="195"/>
        <end position="270"/>
    </location>
</feature>
<name>A0A839FLG1_9MICC</name>
<feature type="region of interest" description="Disordered" evidence="15">
    <location>
        <begin position="1"/>
        <end position="23"/>
    </location>
</feature>
<dbReference type="GO" id="GO:0006310">
    <property type="term" value="P:DNA recombination"/>
    <property type="evidence" value="ECO:0007669"/>
    <property type="project" value="UniProtKB-UniRule"/>
</dbReference>
<comment type="subunit">
    <text evidence="13">Homodimer which binds Holliday junction (HJ) DNA. The HJ becomes 2-fold symmetrical on binding to RuvC with unstacked arms; it has a different conformation from HJ DNA in complex with RuvA. In the full resolvosome a probable DNA-RuvA(4)-RuvB(12)-RuvC(2) complex forms which resolves the HJ.</text>
</comment>
<keyword evidence="9 13" id="KW-0238">DNA-binding</keyword>
<accession>A0A839FLG1</accession>
<proteinExistence type="inferred from homology"/>
<evidence type="ECO:0000256" key="7">
    <source>
        <dbReference type="ARBA" id="ARBA00022801"/>
    </source>
</evidence>
<feature type="compositionally biased region" description="Low complexity" evidence="15">
    <location>
        <begin position="1"/>
        <end position="18"/>
    </location>
</feature>
<dbReference type="EC" id="3.1.21.10" evidence="13 14"/>
<keyword evidence="4 13" id="KW-0479">Metal-binding</keyword>
<evidence type="ECO:0000256" key="2">
    <source>
        <dbReference type="ARBA" id="ARBA00022490"/>
    </source>
</evidence>
<dbReference type="GO" id="GO:0000287">
    <property type="term" value="F:magnesium ion binding"/>
    <property type="evidence" value="ECO:0007669"/>
    <property type="project" value="UniProtKB-UniRule"/>
</dbReference>
<evidence type="ECO:0000256" key="12">
    <source>
        <dbReference type="ARBA" id="ARBA00029354"/>
    </source>
</evidence>
<dbReference type="PRINTS" id="PR00696">
    <property type="entry name" value="RSOLVASERUVC"/>
</dbReference>
<feature type="active site" evidence="13">
    <location>
        <position position="37"/>
    </location>
</feature>
<keyword evidence="8 13" id="KW-0460">Magnesium</keyword>
<dbReference type="CDD" id="cd16962">
    <property type="entry name" value="RuvC"/>
    <property type="match status" value="1"/>
</dbReference>
<dbReference type="Gene3D" id="3.30.420.10">
    <property type="entry name" value="Ribonuclease H-like superfamily/Ribonuclease H"/>
    <property type="match status" value="1"/>
</dbReference>
<feature type="compositionally biased region" description="Polar residues" evidence="15">
    <location>
        <begin position="195"/>
        <end position="215"/>
    </location>
</feature>